<organism evidence="1 2">
    <name type="scientific">Camellia lanceoleosa</name>
    <dbReference type="NCBI Taxonomy" id="1840588"/>
    <lineage>
        <taxon>Eukaryota</taxon>
        <taxon>Viridiplantae</taxon>
        <taxon>Streptophyta</taxon>
        <taxon>Embryophyta</taxon>
        <taxon>Tracheophyta</taxon>
        <taxon>Spermatophyta</taxon>
        <taxon>Magnoliopsida</taxon>
        <taxon>eudicotyledons</taxon>
        <taxon>Gunneridae</taxon>
        <taxon>Pentapetalae</taxon>
        <taxon>asterids</taxon>
        <taxon>Ericales</taxon>
        <taxon>Theaceae</taxon>
        <taxon>Camellia</taxon>
    </lineage>
</organism>
<name>A0ACC0HT28_9ERIC</name>
<keyword evidence="2" id="KW-1185">Reference proteome</keyword>
<dbReference type="Proteomes" id="UP001060215">
    <property type="component" value="Chromosome 4"/>
</dbReference>
<evidence type="ECO:0000313" key="2">
    <source>
        <dbReference type="Proteomes" id="UP001060215"/>
    </source>
</evidence>
<gene>
    <name evidence="1" type="ORF">LOK49_LG05G02503</name>
</gene>
<protein>
    <submittedName>
        <fullName evidence="1">Uncharacterized protein</fullName>
    </submittedName>
</protein>
<reference evidence="1 2" key="1">
    <citation type="journal article" date="2022" name="Plant J.">
        <title>Chromosome-level genome of Camellia lanceoleosa provides a valuable resource for understanding genome evolution and self-incompatibility.</title>
        <authorList>
            <person name="Gong W."/>
            <person name="Xiao S."/>
            <person name="Wang L."/>
            <person name="Liao Z."/>
            <person name="Chang Y."/>
            <person name="Mo W."/>
            <person name="Hu G."/>
            <person name="Li W."/>
            <person name="Zhao G."/>
            <person name="Zhu H."/>
            <person name="Hu X."/>
            <person name="Ji K."/>
            <person name="Xiang X."/>
            <person name="Song Q."/>
            <person name="Yuan D."/>
            <person name="Jin S."/>
            <person name="Zhang L."/>
        </authorList>
    </citation>
    <scope>NUCLEOTIDE SEQUENCE [LARGE SCALE GENOMIC DNA]</scope>
    <source>
        <strain evidence="1">SQ_2022a</strain>
    </source>
</reference>
<comment type="caution">
    <text evidence="1">The sequence shown here is derived from an EMBL/GenBank/DDBJ whole genome shotgun (WGS) entry which is preliminary data.</text>
</comment>
<accession>A0ACC0HT28</accession>
<proteinExistence type="predicted"/>
<dbReference type="EMBL" id="CM045761">
    <property type="protein sequence ID" value="KAI8015630.1"/>
    <property type="molecule type" value="Genomic_DNA"/>
</dbReference>
<evidence type="ECO:0000313" key="1">
    <source>
        <dbReference type="EMBL" id="KAI8015630.1"/>
    </source>
</evidence>
<sequence>MLTLMFTYYEELFNTNVQHSSMNLPNNKLISKYIDGDGGSAHRRSIGSIDLTVEESDSGGGSDRSVHQLLCVKYDGPCSVSHYFKPKPTGMDVEGLKMEEAYFRGRKLQGTTFPLPQGYSEISAELQRERQKNAELIERTSILEAQIQKRDMDKVTIPVQRKEASRNSRAKRQNLVAKKLKMETKKPFRQGMTLDACHQEKQI</sequence>